<dbReference type="InterPro" id="IPR036895">
    <property type="entry name" value="Uracil-DNA_glycosylase-like_sf"/>
</dbReference>
<dbReference type="InterPro" id="IPR051536">
    <property type="entry name" value="UDG_Type-4/5"/>
</dbReference>
<protein>
    <recommendedName>
        <fullName evidence="8">Uracil-DNA glycosylase-like domain-containing protein</fullName>
    </recommendedName>
</protein>
<reference evidence="9" key="1">
    <citation type="journal article" date="2020" name="mSystems">
        <title>Genome- and Community-Level Interaction Insights into Carbon Utilization and Element Cycling Functions of Hydrothermarchaeota in Hydrothermal Sediment.</title>
        <authorList>
            <person name="Zhou Z."/>
            <person name="Liu Y."/>
            <person name="Xu W."/>
            <person name="Pan J."/>
            <person name="Luo Z.H."/>
            <person name="Li M."/>
        </authorList>
    </citation>
    <scope>NUCLEOTIDE SEQUENCE [LARGE SCALE GENOMIC DNA]</scope>
    <source>
        <strain evidence="9">HyVt-113</strain>
    </source>
</reference>
<evidence type="ECO:0000259" key="8">
    <source>
        <dbReference type="Pfam" id="PF03167"/>
    </source>
</evidence>
<keyword evidence="3" id="KW-0227">DNA damage</keyword>
<dbReference type="GO" id="GO:0006281">
    <property type="term" value="P:DNA repair"/>
    <property type="evidence" value="ECO:0007669"/>
    <property type="project" value="UniProtKB-KW"/>
</dbReference>
<proteinExistence type="predicted"/>
<sequence>MKEILENIKNYFLYLNELGIPEIPGSESLKKFIRKENAFSTDSWDGLKEAILNCNKCSLARIRKTPVFGSGNTSSKLMIITEYPDRDEEYFGIPFTGKSEEILKRMLLSIKLRKEDFFIT</sequence>
<evidence type="ECO:0000256" key="6">
    <source>
        <dbReference type="ARBA" id="ARBA00023014"/>
    </source>
</evidence>
<dbReference type="InterPro" id="IPR005122">
    <property type="entry name" value="Uracil-DNA_glycosylase-like"/>
</dbReference>
<dbReference type="PANTHER" id="PTHR33693:SF1">
    <property type="entry name" value="TYPE-4 URACIL-DNA GLYCOSYLASE"/>
    <property type="match status" value="1"/>
</dbReference>
<dbReference type="GO" id="GO:0051539">
    <property type="term" value="F:4 iron, 4 sulfur cluster binding"/>
    <property type="evidence" value="ECO:0007669"/>
    <property type="project" value="UniProtKB-KW"/>
</dbReference>
<dbReference type="AlphaFoldDB" id="A0A7V0NEK7"/>
<feature type="domain" description="Uracil-DNA glycosylase-like" evidence="8">
    <location>
        <begin position="68"/>
        <end position="120"/>
    </location>
</feature>
<evidence type="ECO:0000256" key="1">
    <source>
        <dbReference type="ARBA" id="ARBA00022485"/>
    </source>
</evidence>
<evidence type="ECO:0000256" key="2">
    <source>
        <dbReference type="ARBA" id="ARBA00022723"/>
    </source>
</evidence>
<feature type="non-terminal residue" evidence="9">
    <location>
        <position position="120"/>
    </location>
</feature>
<keyword evidence="1" id="KW-0004">4Fe-4S</keyword>
<evidence type="ECO:0000256" key="3">
    <source>
        <dbReference type="ARBA" id="ARBA00022763"/>
    </source>
</evidence>
<accession>A0A7V0NEK7</accession>
<dbReference type="Proteomes" id="UP000885706">
    <property type="component" value="Unassembled WGS sequence"/>
</dbReference>
<dbReference type="Pfam" id="PF03167">
    <property type="entry name" value="UDG"/>
    <property type="match status" value="1"/>
</dbReference>
<dbReference type="SUPFAM" id="SSF52141">
    <property type="entry name" value="Uracil-DNA glycosylase-like"/>
    <property type="match status" value="1"/>
</dbReference>
<dbReference type="GO" id="GO:0097506">
    <property type="term" value="F:deaminated base DNA N-glycosylase activity"/>
    <property type="evidence" value="ECO:0007669"/>
    <property type="project" value="UniProtKB-ARBA"/>
</dbReference>
<name>A0A7V0NEK7_DESA2</name>
<evidence type="ECO:0000256" key="7">
    <source>
        <dbReference type="ARBA" id="ARBA00023204"/>
    </source>
</evidence>
<keyword evidence="6" id="KW-0411">Iron-sulfur</keyword>
<dbReference type="GO" id="GO:0046872">
    <property type="term" value="F:metal ion binding"/>
    <property type="evidence" value="ECO:0007669"/>
    <property type="project" value="UniProtKB-KW"/>
</dbReference>
<dbReference type="PANTHER" id="PTHR33693">
    <property type="entry name" value="TYPE-5 URACIL-DNA GLYCOSYLASE"/>
    <property type="match status" value="1"/>
</dbReference>
<dbReference type="Gene3D" id="3.40.470.10">
    <property type="entry name" value="Uracil-DNA glycosylase-like domain"/>
    <property type="match status" value="1"/>
</dbReference>
<gene>
    <name evidence="9" type="ORF">ENF30_00805</name>
</gene>
<organism evidence="9">
    <name type="scientific">Desulfofervidus auxilii</name>
    <dbReference type="NCBI Taxonomy" id="1621989"/>
    <lineage>
        <taxon>Bacteria</taxon>
        <taxon>Pseudomonadati</taxon>
        <taxon>Thermodesulfobacteriota</taxon>
        <taxon>Candidatus Desulfofervidia</taxon>
        <taxon>Candidatus Desulfofervidales</taxon>
        <taxon>Candidatus Desulfofervidaceae</taxon>
        <taxon>Candidatus Desulfofervidus</taxon>
    </lineage>
</organism>
<keyword evidence="2" id="KW-0479">Metal-binding</keyword>
<keyword evidence="4" id="KW-0378">Hydrolase</keyword>
<keyword evidence="7" id="KW-0234">DNA repair</keyword>
<dbReference type="EMBL" id="DQWQ01000038">
    <property type="protein sequence ID" value="HDD35318.1"/>
    <property type="molecule type" value="Genomic_DNA"/>
</dbReference>
<evidence type="ECO:0000256" key="4">
    <source>
        <dbReference type="ARBA" id="ARBA00022801"/>
    </source>
</evidence>
<evidence type="ECO:0000313" key="9">
    <source>
        <dbReference type="EMBL" id="HDD35318.1"/>
    </source>
</evidence>
<comment type="caution">
    <text evidence="9">The sequence shown here is derived from an EMBL/GenBank/DDBJ whole genome shotgun (WGS) entry which is preliminary data.</text>
</comment>
<evidence type="ECO:0000256" key="5">
    <source>
        <dbReference type="ARBA" id="ARBA00023004"/>
    </source>
</evidence>
<keyword evidence="5" id="KW-0408">Iron</keyword>